<organism evidence="3 4">
    <name type="scientific">Parthenolecanium corni</name>
    <dbReference type="NCBI Taxonomy" id="536013"/>
    <lineage>
        <taxon>Eukaryota</taxon>
        <taxon>Metazoa</taxon>
        <taxon>Ecdysozoa</taxon>
        <taxon>Arthropoda</taxon>
        <taxon>Hexapoda</taxon>
        <taxon>Insecta</taxon>
        <taxon>Pterygota</taxon>
        <taxon>Neoptera</taxon>
        <taxon>Paraneoptera</taxon>
        <taxon>Hemiptera</taxon>
        <taxon>Sternorrhyncha</taxon>
        <taxon>Coccoidea</taxon>
        <taxon>Coccidae</taxon>
        <taxon>Parthenolecanium</taxon>
    </lineage>
</organism>
<dbReference type="InterPro" id="IPR000938">
    <property type="entry name" value="CAP-Gly_domain"/>
</dbReference>
<feature type="region of interest" description="Disordered" evidence="1">
    <location>
        <begin position="730"/>
        <end position="771"/>
    </location>
</feature>
<reference evidence="3 4" key="1">
    <citation type="submission" date="2024-03" db="EMBL/GenBank/DDBJ databases">
        <title>Adaptation during the transition from Ophiocordyceps entomopathogen to insect associate is accompanied by gene loss and intensified selection.</title>
        <authorList>
            <person name="Ward C.M."/>
            <person name="Onetto C.A."/>
            <person name="Borneman A.R."/>
        </authorList>
    </citation>
    <scope>NUCLEOTIDE SEQUENCE [LARGE SCALE GENOMIC DNA]</scope>
    <source>
        <strain evidence="3">AWRI1</strain>
        <tissue evidence="3">Single Adult Female</tissue>
    </source>
</reference>
<feature type="compositionally biased region" description="Basic residues" evidence="1">
    <location>
        <begin position="892"/>
        <end position="901"/>
    </location>
</feature>
<dbReference type="AlphaFoldDB" id="A0AAN9Y028"/>
<dbReference type="PROSITE" id="PS50245">
    <property type="entry name" value="CAP_GLY_2"/>
    <property type="match status" value="1"/>
</dbReference>
<keyword evidence="4" id="KW-1185">Reference proteome</keyword>
<feature type="region of interest" description="Disordered" evidence="1">
    <location>
        <begin position="656"/>
        <end position="693"/>
    </location>
</feature>
<feature type="region of interest" description="Disordered" evidence="1">
    <location>
        <begin position="882"/>
        <end position="908"/>
    </location>
</feature>
<evidence type="ECO:0000313" key="3">
    <source>
        <dbReference type="EMBL" id="KAK7575760.1"/>
    </source>
</evidence>
<dbReference type="InterPro" id="IPR036859">
    <property type="entry name" value="CAP-Gly_dom_sf"/>
</dbReference>
<dbReference type="PANTHER" id="PTHR18916">
    <property type="entry name" value="DYNACTIN 1-RELATED MICROTUBULE-BINDING"/>
    <property type="match status" value="1"/>
</dbReference>
<sequence>MTGQKSPTPGCMYSVPNSVDGYSKLLLLWTPSPGDSKIPVLHANPLKNRISKPLSTLSSRVRAHLDASKSRTSASSVLFGILNVTGGNLKNVNVGKSIATVSPFASNNNNNNNLANNNNICGSGTSSSQLNLSSHDDLKGSPAPVLTRPTNLFVGVTTTSHNFPAASQPFPANPITGVEHIGRRVRLNSGREGVLRFVGKTLFGEGLWCGVELELEEGSTDGTVNNVRYFSCAKNRGLFAPISNVSLVVVPPAEEVREYLSDVSDSGPHSLLGITADVEHLQYESGERSAAPADVGYFRHRLSGGHLAALSQTPTPNSSTGSFVASCDWKCGSSQHSSSAGSLALSQRGISALEATSSIQMSKHSSFEHDESLGILTPDQMGELTTYSNDVTILGGGSCDDLRSLGLRETRAEGAKMIDAVVPLKYPSMENIVEVSLSVENDKSAGENALETEKLELVERVCSEADSTCMMSVSSISDHLEAGKSANVLQSTPSLEELPIDELDAMSTTLVAVEQVEVAQVPSAAPPTSFVTSVTSIGSWDNGYQGDGECSRPTSRGADASPLARVPKMIAKVRDPMTDSDFYTESDADLYEDVTCFRGDRKARVIDGKLFGSPVNTKLITSQSYGTQIFTSELQGPLHERSVPEEMDSSGIFSDLEKRAEVPENSPVDFDTGGHDEMHSDTSAQSSSKSVSSQKMVVVESKDTAGGQNKSAVEKKVEIKTAVVKNKVTSKPENTLKRRNETLIRSKESSKSTESTSSSVATKPKIARRAVTSKVKAMIAASTKCCEDENQENRQPVHSKGGSKKLSSRCDSTLLSKVEKDGRKETKARAERLKDVKSKVMCGMPRMVPSKLHKDVKPFSPNGNAMNKVLGPSKNVAALSGSTRSLKEVSSHRSKSRKIRSRVNQESPVQSVTVSCSKSLSQASSRNSSVTDISDSHVDISQHSLPAVVISAEFSRDPFWGILHFFSAISRWVRAAANNGCRIRVQRPQKPPDQC</sequence>
<feature type="region of interest" description="Disordered" evidence="1">
    <location>
        <begin position="783"/>
        <end position="832"/>
    </location>
</feature>
<name>A0AAN9Y028_9HEMI</name>
<evidence type="ECO:0000256" key="1">
    <source>
        <dbReference type="SAM" id="MobiDB-lite"/>
    </source>
</evidence>
<dbReference type="SMART" id="SM01052">
    <property type="entry name" value="CAP_GLY"/>
    <property type="match status" value="1"/>
</dbReference>
<feature type="compositionally biased region" description="Basic and acidic residues" evidence="1">
    <location>
        <begin position="817"/>
        <end position="832"/>
    </location>
</feature>
<feature type="compositionally biased region" description="Basic and acidic residues" evidence="1">
    <location>
        <begin position="734"/>
        <end position="751"/>
    </location>
</feature>
<gene>
    <name evidence="3" type="ORF">V9T40_012046</name>
</gene>
<dbReference type="PANTHER" id="PTHR18916:SF93">
    <property type="entry name" value="RESTIN HOMOLOG"/>
    <property type="match status" value="1"/>
</dbReference>
<evidence type="ECO:0000259" key="2">
    <source>
        <dbReference type="PROSITE" id="PS50245"/>
    </source>
</evidence>
<comment type="caution">
    <text evidence="3">The sequence shown here is derived from an EMBL/GenBank/DDBJ whole genome shotgun (WGS) entry which is preliminary data.</text>
</comment>
<proteinExistence type="predicted"/>
<dbReference type="EMBL" id="JBBCAQ010000036">
    <property type="protein sequence ID" value="KAK7575760.1"/>
    <property type="molecule type" value="Genomic_DNA"/>
</dbReference>
<feature type="domain" description="CAP-Gly" evidence="2">
    <location>
        <begin position="199"/>
        <end position="241"/>
    </location>
</feature>
<dbReference type="Gene3D" id="2.30.30.190">
    <property type="entry name" value="CAP Gly-rich-like domain"/>
    <property type="match status" value="1"/>
</dbReference>
<evidence type="ECO:0000313" key="4">
    <source>
        <dbReference type="Proteomes" id="UP001367676"/>
    </source>
</evidence>
<dbReference type="SUPFAM" id="SSF74924">
    <property type="entry name" value="Cap-Gly domain"/>
    <property type="match status" value="1"/>
</dbReference>
<feature type="compositionally biased region" description="Low complexity" evidence="1">
    <location>
        <begin position="683"/>
        <end position="693"/>
    </location>
</feature>
<protein>
    <recommendedName>
        <fullName evidence="2">CAP-Gly domain-containing protein</fullName>
    </recommendedName>
</protein>
<dbReference type="Pfam" id="PF01302">
    <property type="entry name" value="CAP_GLY"/>
    <property type="match status" value="1"/>
</dbReference>
<dbReference type="Proteomes" id="UP001367676">
    <property type="component" value="Unassembled WGS sequence"/>
</dbReference>
<accession>A0AAN9Y028</accession>